<comment type="caution">
    <text evidence="1">The sequence shown here is derived from an EMBL/GenBank/DDBJ whole genome shotgun (WGS) entry which is preliminary data.</text>
</comment>
<evidence type="ECO:0000313" key="1">
    <source>
        <dbReference type="EMBL" id="GFD11728.1"/>
    </source>
</evidence>
<sequence>MTGNLKLHINFVWKFMGTVRFGNDHVAAILVL</sequence>
<gene>
    <name evidence="1" type="ORF">Tci_883697</name>
</gene>
<accession>A0A699TRE8</accession>
<name>A0A699TRE8_TANCI</name>
<protein>
    <submittedName>
        <fullName evidence="1">Integrase, catalytic region, zinc finger, CCHC-type, peptidase aspartic, catalytic</fullName>
    </submittedName>
</protein>
<proteinExistence type="predicted"/>
<reference evidence="1" key="1">
    <citation type="journal article" date="2019" name="Sci. Rep.">
        <title>Draft genome of Tanacetum cinerariifolium, the natural source of mosquito coil.</title>
        <authorList>
            <person name="Yamashiro T."/>
            <person name="Shiraishi A."/>
            <person name="Satake H."/>
            <person name="Nakayama K."/>
        </authorList>
    </citation>
    <scope>NUCLEOTIDE SEQUENCE</scope>
</reference>
<organism evidence="1">
    <name type="scientific">Tanacetum cinerariifolium</name>
    <name type="common">Dalmatian daisy</name>
    <name type="synonym">Chrysanthemum cinerariifolium</name>
    <dbReference type="NCBI Taxonomy" id="118510"/>
    <lineage>
        <taxon>Eukaryota</taxon>
        <taxon>Viridiplantae</taxon>
        <taxon>Streptophyta</taxon>
        <taxon>Embryophyta</taxon>
        <taxon>Tracheophyta</taxon>
        <taxon>Spermatophyta</taxon>
        <taxon>Magnoliopsida</taxon>
        <taxon>eudicotyledons</taxon>
        <taxon>Gunneridae</taxon>
        <taxon>Pentapetalae</taxon>
        <taxon>asterids</taxon>
        <taxon>campanulids</taxon>
        <taxon>Asterales</taxon>
        <taxon>Asteraceae</taxon>
        <taxon>Asteroideae</taxon>
        <taxon>Anthemideae</taxon>
        <taxon>Anthemidinae</taxon>
        <taxon>Tanacetum</taxon>
    </lineage>
</organism>
<dbReference type="EMBL" id="BKCJ011260916">
    <property type="protein sequence ID" value="GFD11728.1"/>
    <property type="molecule type" value="Genomic_DNA"/>
</dbReference>
<feature type="non-terminal residue" evidence="1">
    <location>
        <position position="32"/>
    </location>
</feature>
<dbReference type="AlphaFoldDB" id="A0A699TRE8"/>